<dbReference type="PANTHER" id="PTHR24291:SF130">
    <property type="entry name" value="CYTOCHROME P450 FAMILY"/>
    <property type="match status" value="1"/>
</dbReference>
<dbReference type="PRINTS" id="PR00385">
    <property type="entry name" value="P450"/>
</dbReference>
<keyword evidence="3 6" id="KW-0349">Heme</keyword>
<dbReference type="InterPro" id="IPR036396">
    <property type="entry name" value="Cyt_P450_sf"/>
</dbReference>
<dbReference type="SUPFAM" id="SSF48264">
    <property type="entry name" value="Cytochrome P450"/>
    <property type="match status" value="1"/>
</dbReference>
<evidence type="ECO:0000256" key="6">
    <source>
        <dbReference type="PIRSR" id="PIRSR602401-1"/>
    </source>
</evidence>
<dbReference type="PANTHER" id="PTHR24291">
    <property type="entry name" value="CYTOCHROME P450 FAMILY 4"/>
    <property type="match status" value="1"/>
</dbReference>
<evidence type="ECO:0000256" key="3">
    <source>
        <dbReference type="ARBA" id="ARBA00022617"/>
    </source>
</evidence>
<evidence type="ECO:0000313" key="8">
    <source>
        <dbReference type="Proteomes" id="UP000038045"/>
    </source>
</evidence>
<organism evidence="8 9">
    <name type="scientific">Parastrongyloides trichosuri</name>
    <name type="common">Possum-specific nematode worm</name>
    <dbReference type="NCBI Taxonomy" id="131310"/>
    <lineage>
        <taxon>Eukaryota</taxon>
        <taxon>Metazoa</taxon>
        <taxon>Ecdysozoa</taxon>
        <taxon>Nematoda</taxon>
        <taxon>Chromadorea</taxon>
        <taxon>Rhabditida</taxon>
        <taxon>Tylenchina</taxon>
        <taxon>Panagrolaimomorpha</taxon>
        <taxon>Strongyloidoidea</taxon>
        <taxon>Strongyloididae</taxon>
        <taxon>Parastrongyloides</taxon>
    </lineage>
</organism>
<dbReference type="GO" id="GO:0004497">
    <property type="term" value="F:monooxygenase activity"/>
    <property type="evidence" value="ECO:0007669"/>
    <property type="project" value="UniProtKB-KW"/>
</dbReference>
<dbReference type="PROSITE" id="PS00086">
    <property type="entry name" value="CYTOCHROME_P450"/>
    <property type="match status" value="1"/>
</dbReference>
<name>A0A0N4Z4B5_PARTI</name>
<dbReference type="STRING" id="131310.A0A0N4Z4B5"/>
<dbReference type="CDD" id="cd20628">
    <property type="entry name" value="CYP4"/>
    <property type="match status" value="1"/>
</dbReference>
<dbReference type="GO" id="GO:0020037">
    <property type="term" value="F:heme binding"/>
    <property type="evidence" value="ECO:0007669"/>
    <property type="project" value="InterPro"/>
</dbReference>
<dbReference type="Gene3D" id="1.10.630.10">
    <property type="entry name" value="Cytochrome P450"/>
    <property type="match status" value="1"/>
</dbReference>
<evidence type="ECO:0000256" key="1">
    <source>
        <dbReference type="ARBA" id="ARBA00001971"/>
    </source>
</evidence>
<sequence length="501" mass="59006">MIIFPYILAIFLIYCSFKLKDILLWIKVRNRKHYLGNKIPGPKTVPIFGNALSFSKDTKKTIDYMTEEFTKVAERNEPFVRFWVGEKLLVAPTSGSVAKQILDNELDKGADYDMLKEWLNEGLVTSGGDKWKANRKLITPSFHFGMLKNYFGVFNREGKIFVDDVISKFADTKEELNIITHAKRTTLDVICETAMGTKMNTQKNPNHHYIENVHIINRNAALYTRNPLYLIRPIWYLFGEGFSNMKSLKILKDFTSTIIKNRWKEYEEEINNNDGKNLKNDFLRILLDYKAQNKMTDQDVLDEVQTFAFAGHDTTAIAFSFLIWALSTHPEIQEKIYEEICDVYENDERDVIPEDLVNFPYMERVIKESLRRHPTIPIVLRKTKNEIDVHGYTLPKDTDFMFSIYHIHLNPKIYPDPFKFDPDRFLPENIANRDPYDYVPFSAGPRNCIGQKFSMFELKTLLIWVLRRYKFYSNFPYEYIELLPEVVIYSDKDFPILVKRR</sequence>
<evidence type="ECO:0000256" key="4">
    <source>
        <dbReference type="ARBA" id="ARBA00023004"/>
    </source>
</evidence>
<reference evidence="9" key="1">
    <citation type="submission" date="2017-02" db="UniProtKB">
        <authorList>
            <consortium name="WormBaseParasite"/>
        </authorList>
    </citation>
    <scope>IDENTIFICATION</scope>
</reference>
<protein>
    <submittedName>
        <fullName evidence="9">Cytochrome P450</fullName>
    </submittedName>
</protein>
<evidence type="ECO:0000256" key="7">
    <source>
        <dbReference type="RuleBase" id="RU000461"/>
    </source>
</evidence>
<keyword evidence="5 7" id="KW-0503">Monooxygenase</keyword>
<dbReference type="Proteomes" id="UP000038045">
    <property type="component" value="Unplaced"/>
</dbReference>
<dbReference type="WBParaSite" id="PTRK_0000183500.1">
    <property type="protein sequence ID" value="PTRK_0000183500.1"/>
    <property type="gene ID" value="PTRK_0000183500"/>
</dbReference>
<dbReference type="GO" id="GO:0005506">
    <property type="term" value="F:iron ion binding"/>
    <property type="evidence" value="ECO:0007669"/>
    <property type="project" value="InterPro"/>
</dbReference>
<proteinExistence type="inferred from homology"/>
<keyword evidence="7" id="KW-0560">Oxidoreductase</keyword>
<dbReference type="InterPro" id="IPR050196">
    <property type="entry name" value="Cytochrome_P450_Monoox"/>
</dbReference>
<evidence type="ECO:0000256" key="5">
    <source>
        <dbReference type="ARBA" id="ARBA00023033"/>
    </source>
</evidence>
<evidence type="ECO:0000256" key="2">
    <source>
        <dbReference type="ARBA" id="ARBA00010617"/>
    </source>
</evidence>
<feature type="binding site" description="axial binding residue" evidence="6">
    <location>
        <position position="448"/>
    </location>
    <ligand>
        <name>heme</name>
        <dbReference type="ChEBI" id="CHEBI:30413"/>
    </ligand>
    <ligandPart>
        <name>Fe</name>
        <dbReference type="ChEBI" id="CHEBI:18248"/>
    </ligandPart>
</feature>
<evidence type="ECO:0000313" key="9">
    <source>
        <dbReference type="WBParaSite" id="PTRK_0000183500.1"/>
    </source>
</evidence>
<keyword evidence="4 6" id="KW-0408">Iron</keyword>
<dbReference type="GO" id="GO:0016705">
    <property type="term" value="F:oxidoreductase activity, acting on paired donors, with incorporation or reduction of molecular oxygen"/>
    <property type="evidence" value="ECO:0007669"/>
    <property type="project" value="InterPro"/>
</dbReference>
<dbReference type="InterPro" id="IPR017972">
    <property type="entry name" value="Cyt_P450_CS"/>
</dbReference>
<dbReference type="InterPro" id="IPR001128">
    <property type="entry name" value="Cyt_P450"/>
</dbReference>
<comment type="similarity">
    <text evidence="2 7">Belongs to the cytochrome P450 family.</text>
</comment>
<accession>A0A0N4Z4B5</accession>
<comment type="cofactor">
    <cofactor evidence="1 6">
        <name>heme</name>
        <dbReference type="ChEBI" id="CHEBI:30413"/>
    </cofactor>
</comment>
<dbReference type="InterPro" id="IPR002401">
    <property type="entry name" value="Cyt_P450_E_grp-I"/>
</dbReference>
<dbReference type="PRINTS" id="PR00463">
    <property type="entry name" value="EP450I"/>
</dbReference>
<dbReference type="AlphaFoldDB" id="A0A0N4Z4B5"/>
<dbReference type="Pfam" id="PF00067">
    <property type="entry name" value="p450"/>
    <property type="match status" value="1"/>
</dbReference>
<keyword evidence="8" id="KW-1185">Reference proteome</keyword>
<keyword evidence="6 7" id="KW-0479">Metal-binding</keyword>